<sequence length="278" mass="31387">MGRTPCCSKEGLNKGAWTAQEDKILKEYVRIHGEGKWGKLPKIAGLKRCGKSCRLRWLNYLRPDIKRGDISPDEEELIIRLHKLLGNRWSLIAGRLPGRTDNEIKNYWNTYLAKKVRDDQSAAPTPKASSQSKNNLSHNTISQSSKMDLEVVRTKAVKCSSKVFIPPQPNKNEHFDTKGKGTWLSKNNGDYPINEPVEFDMCNGLSSFACGENNQTSDFMMDFNEGELCFSDLLSSYFPDSCVFECSNDYDNGLLPTTENSLIFSSDMLCDWTLSNST</sequence>
<dbReference type="CDD" id="cd00167">
    <property type="entry name" value="SANT"/>
    <property type="match status" value="2"/>
</dbReference>
<dbReference type="EMBL" id="OIVN01006127">
    <property type="protein sequence ID" value="SPD25690.1"/>
    <property type="molecule type" value="Genomic_DNA"/>
</dbReference>
<proteinExistence type="predicted"/>
<dbReference type="Gene3D" id="1.10.10.60">
    <property type="entry name" value="Homeodomain-like"/>
    <property type="match status" value="2"/>
</dbReference>
<comment type="subcellular location">
    <subcellularLocation>
        <location evidence="1">Nucleus</location>
    </subcellularLocation>
</comment>
<keyword evidence="7" id="KW-0539">Nucleus</keyword>
<evidence type="ECO:0000259" key="10">
    <source>
        <dbReference type="PROSITE" id="PS50090"/>
    </source>
</evidence>
<dbReference type="PROSITE" id="PS50090">
    <property type="entry name" value="MYB_LIKE"/>
    <property type="match status" value="2"/>
</dbReference>
<organism evidence="12">
    <name type="scientific">Fagus sylvatica</name>
    <name type="common">Beechnut</name>
    <dbReference type="NCBI Taxonomy" id="28930"/>
    <lineage>
        <taxon>Eukaryota</taxon>
        <taxon>Viridiplantae</taxon>
        <taxon>Streptophyta</taxon>
        <taxon>Embryophyta</taxon>
        <taxon>Tracheophyta</taxon>
        <taxon>Spermatophyta</taxon>
        <taxon>Magnoliopsida</taxon>
        <taxon>eudicotyledons</taxon>
        <taxon>Gunneridae</taxon>
        <taxon>Pentapetalae</taxon>
        <taxon>rosids</taxon>
        <taxon>fabids</taxon>
        <taxon>Fagales</taxon>
        <taxon>Fagaceae</taxon>
        <taxon>Fagus</taxon>
    </lineage>
</organism>
<gene>
    <name evidence="12" type="ORF">FSB_LOCUS53572</name>
</gene>
<protein>
    <recommendedName>
        <fullName evidence="8">Myb-related protein 123</fullName>
    </recommendedName>
</protein>
<dbReference type="SUPFAM" id="SSF46689">
    <property type="entry name" value="Homeodomain-like"/>
    <property type="match status" value="1"/>
</dbReference>
<dbReference type="GO" id="GO:0003677">
    <property type="term" value="F:DNA binding"/>
    <property type="evidence" value="ECO:0007669"/>
    <property type="project" value="UniProtKB-KW"/>
</dbReference>
<keyword evidence="4" id="KW-0238">DNA-binding</keyword>
<feature type="region of interest" description="Disordered" evidence="9">
    <location>
        <begin position="118"/>
        <end position="140"/>
    </location>
</feature>
<keyword evidence="6" id="KW-0804">Transcription</keyword>
<dbReference type="FunFam" id="1.10.10.60:FF:000001">
    <property type="entry name" value="MYB-related transcription factor"/>
    <property type="match status" value="1"/>
</dbReference>
<feature type="domain" description="HTH myb-type" evidence="11">
    <location>
        <begin position="9"/>
        <end position="61"/>
    </location>
</feature>
<dbReference type="SMART" id="SM00717">
    <property type="entry name" value="SANT"/>
    <property type="match status" value="2"/>
</dbReference>
<feature type="domain" description="Myb-like" evidence="10">
    <location>
        <begin position="62"/>
        <end position="112"/>
    </location>
</feature>
<keyword evidence="5" id="KW-0010">Activator</keyword>
<keyword evidence="3" id="KW-0805">Transcription regulation</keyword>
<evidence type="ECO:0000256" key="6">
    <source>
        <dbReference type="ARBA" id="ARBA00023163"/>
    </source>
</evidence>
<evidence type="ECO:0000256" key="5">
    <source>
        <dbReference type="ARBA" id="ARBA00023159"/>
    </source>
</evidence>
<evidence type="ECO:0000256" key="1">
    <source>
        <dbReference type="ARBA" id="ARBA00004123"/>
    </source>
</evidence>
<dbReference type="InterPro" id="IPR009057">
    <property type="entry name" value="Homeodomain-like_sf"/>
</dbReference>
<reference evidence="12" key="1">
    <citation type="submission" date="2018-02" db="EMBL/GenBank/DDBJ databases">
        <authorList>
            <person name="Cohen D.B."/>
            <person name="Kent A.D."/>
        </authorList>
    </citation>
    <scope>NUCLEOTIDE SEQUENCE</scope>
</reference>
<keyword evidence="2" id="KW-0677">Repeat</keyword>
<dbReference type="AlphaFoldDB" id="A0A2N9ING0"/>
<dbReference type="Pfam" id="PF00249">
    <property type="entry name" value="Myb_DNA-binding"/>
    <property type="match status" value="2"/>
</dbReference>
<evidence type="ECO:0000256" key="4">
    <source>
        <dbReference type="ARBA" id="ARBA00023125"/>
    </source>
</evidence>
<feature type="domain" description="HTH myb-type" evidence="11">
    <location>
        <begin position="62"/>
        <end position="116"/>
    </location>
</feature>
<feature type="compositionally biased region" description="Polar residues" evidence="9">
    <location>
        <begin position="127"/>
        <end position="140"/>
    </location>
</feature>
<dbReference type="PANTHER" id="PTHR47999:SF86">
    <property type="entry name" value="MYB-RELATED PROTEIN MYB4-LIKE"/>
    <property type="match status" value="1"/>
</dbReference>
<dbReference type="GO" id="GO:0005634">
    <property type="term" value="C:nucleus"/>
    <property type="evidence" value="ECO:0007669"/>
    <property type="project" value="UniProtKB-SubCell"/>
</dbReference>
<accession>A0A2N9ING0</accession>
<evidence type="ECO:0000256" key="2">
    <source>
        <dbReference type="ARBA" id="ARBA00022737"/>
    </source>
</evidence>
<evidence type="ECO:0000256" key="9">
    <source>
        <dbReference type="SAM" id="MobiDB-lite"/>
    </source>
</evidence>
<feature type="domain" description="Myb-like" evidence="10">
    <location>
        <begin position="9"/>
        <end position="61"/>
    </location>
</feature>
<name>A0A2N9ING0_FAGSY</name>
<evidence type="ECO:0000256" key="3">
    <source>
        <dbReference type="ARBA" id="ARBA00023015"/>
    </source>
</evidence>
<dbReference type="PROSITE" id="PS51294">
    <property type="entry name" value="HTH_MYB"/>
    <property type="match status" value="2"/>
</dbReference>
<dbReference type="FunFam" id="1.10.10.60:FF:000302">
    <property type="entry name" value="Transcription factor TT2"/>
    <property type="match status" value="1"/>
</dbReference>
<dbReference type="InterPro" id="IPR017930">
    <property type="entry name" value="Myb_dom"/>
</dbReference>
<evidence type="ECO:0000259" key="11">
    <source>
        <dbReference type="PROSITE" id="PS51294"/>
    </source>
</evidence>
<dbReference type="PANTHER" id="PTHR47999">
    <property type="entry name" value="TRANSCRIPTION FACTOR MYB8-RELATED-RELATED"/>
    <property type="match status" value="1"/>
</dbReference>
<evidence type="ECO:0000313" key="12">
    <source>
        <dbReference type="EMBL" id="SPD25690.1"/>
    </source>
</evidence>
<evidence type="ECO:0000256" key="8">
    <source>
        <dbReference type="ARBA" id="ARBA00083772"/>
    </source>
</evidence>
<dbReference type="InterPro" id="IPR015495">
    <property type="entry name" value="Myb_TF_plants"/>
</dbReference>
<evidence type="ECO:0000256" key="7">
    <source>
        <dbReference type="ARBA" id="ARBA00023242"/>
    </source>
</evidence>
<dbReference type="InterPro" id="IPR001005">
    <property type="entry name" value="SANT/Myb"/>
</dbReference>